<protein>
    <submittedName>
        <fullName evidence="7">MFS transporter</fullName>
    </submittedName>
</protein>
<evidence type="ECO:0000256" key="6">
    <source>
        <dbReference type="SAM" id="Phobius"/>
    </source>
</evidence>
<keyword evidence="5 6" id="KW-0472">Membrane</keyword>
<evidence type="ECO:0000256" key="4">
    <source>
        <dbReference type="ARBA" id="ARBA00022989"/>
    </source>
</evidence>
<dbReference type="Proteomes" id="UP000282460">
    <property type="component" value="Unassembled WGS sequence"/>
</dbReference>
<comment type="caution">
    <text evidence="7">The sequence shown here is derived from an EMBL/GenBank/DDBJ whole genome shotgun (WGS) entry which is preliminary data.</text>
</comment>
<keyword evidence="2" id="KW-1003">Cell membrane</keyword>
<dbReference type="GO" id="GO:0005886">
    <property type="term" value="C:plasma membrane"/>
    <property type="evidence" value="ECO:0007669"/>
    <property type="project" value="UniProtKB-SubCell"/>
</dbReference>
<feature type="transmembrane region" description="Helical" evidence="6">
    <location>
        <begin position="50"/>
        <end position="69"/>
    </location>
</feature>
<evidence type="ECO:0000256" key="1">
    <source>
        <dbReference type="ARBA" id="ARBA00004651"/>
    </source>
</evidence>
<dbReference type="Gene3D" id="1.20.1250.20">
    <property type="entry name" value="MFS general substrate transporter like domains"/>
    <property type="match status" value="1"/>
</dbReference>
<accession>A0A3L7IT51</accession>
<proteinExistence type="predicted"/>
<feature type="transmembrane region" description="Helical" evidence="6">
    <location>
        <begin position="21"/>
        <end position="44"/>
    </location>
</feature>
<dbReference type="InterPro" id="IPR036259">
    <property type="entry name" value="MFS_trans_sf"/>
</dbReference>
<evidence type="ECO:0000256" key="5">
    <source>
        <dbReference type="ARBA" id="ARBA00023136"/>
    </source>
</evidence>
<feature type="transmembrane region" description="Helical" evidence="6">
    <location>
        <begin position="353"/>
        <end position="374"/>
    </location>
</feature>
<dbReference type="AlphaFoldDB" id="A0A3L7IT51"/>
<feature type="transmembrane region" description="Helical" evidence="6">
    <location>
        <begin position="255"/>
        <end position="275"/>
    </location>
</feature>
<sequence>MTKVTSAWRVPAFRRVWGAGAFSSLGAEIGELAIPVLALVTLGASAAELSFVRAALLVPYLVLTLWLGVLVDRLPRRPLMIAADLGRGVLLLGVCILAVTGGLSIPVLVLAAALIGSLTVLYTLADFSFLPLVVDEKALIDANAKITATQSVIGVMGTGAGGILVQLLTAPFALVLNAIGYLGSGLLIARVRVAEQRRSGHESAFSEAKAGILVLVRHRVLRALVSEASIWNFGNEVFMIALSVLLLQSYGYGPIVLGAVFMAIGVGTFLGSIGSQSLTARYGYGRSLVAALLVGNSAPLFGVLFVGVPSWTGVIVLSAAFVISGIGIGIANSQAVSLRQLAVLPELRGRVNAGYRLVSWGALSIGALGGGLLTTLIGPWPAAVIGACIMATSSAPVAASKVRTMRRLDEVIPSRNSEYTS</sequence>
<dbReference type="OrthoDB" id="9815525at2"/>
<feature type="transmembrane region" description="Helical" evidence="6">
    <location>
        <begin position="89"/>
        <end position="122"/>
    </location>
</feature>
<dbReference type="RefSeq" id="WP_121660346.1">
    <property type="nucleotide sequence ID" value="NZ_BMEK01000003.1"/>
</dbReference>
<feature type="transmembrane region" description="Helical" evidence="6">
    <location>
        <begin position="163"/>
        <end position="189"/>
    </location>
</feature>
<gene>
    <name evidence="7" type="ORF">D9V28_13870</name>
</gene>
<feature type="transmembrane region" description="Helical" evidence="6">
    <location>
        <begin position="380"/>
        <end position="399"/>
    </location>
</feature>
<dbReference type="PANTHER" id="PTHR23513">
    <property type="entry name" value="INTEGRAL MEMBRANE EFFLUX PROTEIN-RELATED"/>
    <property type="match status" value="1"/>
</dbReference>
<keyword evidence="8" id="KW-1185">Reference proteome</keyword>
<dbReference type="PANTHER" id="PTHR23513:SF6">
    <property type="entry name" value="MAJOR FACILITATOR SUPERFAMILY ASSOCIATED DOMAIN-CONTAINING PROTEIN"/>
    <property type="match status" value="1"/>
</dbReference>
<reference evidence="7 8" key="1">
    <citation type="submission" date="2018-10" db="EMBL/GenBank/DDBJ databases">
        <authorList>
            <person name="Li J."/>
        </authorList>
    </citation>
    <scope>NUCLEOTIDE SEQUENCE [LARGE SCALE GENOMIC DNA]</scope>
    <source>
        <strain evidence="7 8">ZD1-4</strain>
    </source>
</reference>
<evidence type="ECO:0000256" key="3">
    <source>
        <dbReference type="ARBA" id="ARBA00022692"/>
    </source>
</evidence>
<feature type="transmembrane region" description="Helical" evidence="6">
    <location>
        <begin position="287"/>
        <end position="308"/>
    </location>
</feature>
<comment type="subcellular location">
    <subcellularLocation>
        <location evidence="1">Cell membrane</location>
        <topology evidence="1">Multi-pass membrane protein</topology>
    </subcellularLocation>
</comment>
<keyword evidence="3 6" id="KW-0812">Transmembrane</keyword>
<organism evidence="7 8">
    <name type="scientific">Mycetocola zhadangensis</name>
    <dbReference type="NCBI Taxonomy" id="1164595"/>
    <lineage>
        <taxon>Bacteria</taxon>
        <taxon>Bacillati</taxon>
        <taxon>Actinomycetota</taxon>
        <taxon>Actinomycetes</taxon>
        <taxon>Micrococcales</taxon>
        <taxon>Microbacteriaceae</taxon>
        <taxon>Mycetocola</taxon>
    </lineage>
</organism>
<evidence type="ECO:0000313" key="7">
    <source>
        <dbReference type="EMBL" id="RLQ81436.1"/>
    </source>
</evidence>
<evidence type="ECO:0000313" key="8">
    <source>
        <dbReference type="Proteomes" id="UP000282460"/>
    </source>
</evidence>
<dbReference type="InterPro" id="IPR022324">
    <property type="entry name" value="Bacilysin_exporter_BacE_put"/>
</dbReference>
<feature type="transmembrane region" description="Helical" evidence="6">
    <location>
        <begin position="314"/>
        <end position="332"/>
    </location>
</feature>
<dbReference type="PRINTS" id="PR01988">
    <property type="entry name" value="EXPORTERBACE"/>
</dbReference>
<evidence type="ECO:0000256" key="2">
    <source>
        <dbReference type="ARBA" id="ARBA00022475"/>
    </source>
</evidence>
<dbReference type="SUPFAM" id="SSF103473">
    <property type="entry name" value="MFS general substrate transporter"/>
    <property type="match status" value="1"/>
</dbReference>
<dbReference type="InterPro" id="IPR011701">
    <property type="entry name" value="MFS"/>
</dbReference>
<dbReference type="CDD" id="cd06173">
    <property type="entry name" value="MFS_MefA_like"/>
    <property type="match status" value="1"/>
</dbReference>
<dbReference type="EMBL" id="RCWJ01000004">
    <property type="protein sequence ID" value="RLQ81436.1"/>
    <property type="molecule type" value="Genomic_DNA"/>
</dbReference>
<dbReference type="GO" id="GO:0022857">
    <property type="term" value="F:transmembrane transporter activity"/>
    <property type="evidence" value="ECO:0007669"/>
    <property type="project" value="InterPro"/>
</dbReference>
<dbReference type="Pfam" id="PF07690">
    <property type="entry name" value="MFS_1"/>
    <property type="match status" value="1"/>
</dbReference>
<feature type="transmembrane region" description="Helical" evidence="6">
    <location>
        <begin position="229"/>
        <end position="249"/>
    </location>
</feature>
<name>A0A3L7IT51_9MICO</name>
<keyword evidence="4 6" id="KW-1133">Transmembrane helix</keyword>